<organism evidence="1 2">
    <name type="scientific">Metarhizium brunneum</name>
    <dbReference type="NCBI Taxonomy" id="500148"/>
    <lineage>
        <taxon>Eukaryota</taxon>
        <taxon>Fungi</taxon>
        <taxon>Dikarya</taxon>
        <taxon>Ascomycota</taxon>
        <taxon>Pezizomycotina</taxon>
        <taxon>Sordariomycetes</taxon>
        <taxon>Hypocreomycetidae</taxon>
        <taxon>Hypocreales</taxon>
        <taxon>Clavicipitaceae</taxon>
        <taxon>Metarhizium</taxon>
    </lineage>
</organism>
<dbReference type="RefSeq" id="XP_065986615.1">
    <property type="nucleotide sequence ID" value="XM_066130394.1"/>
</dbReference>
<evidence type="ECO:0000313" key="2">
    <source>
        <dbReference type="Proteomes" id="UP000510686"/>
    </source>
</evidence>
<dbReference type="OrthoDB" id="4754366at2759"/>
<name>A0A7D5UYA7_9HYPO</name>
<dbReference type="GeneID" id="90967717"/>
<keyword evidence="2" id="KW-1185">Reference proteome</keyword>
<accession>A0A7D5UYA7</accession>
<proteinExistence type="predicted"/>
<dbReference type="EMBL" id="CP058933">
    <property type="protein sequence ID" value="QLI68592.1"/>
    <property type="molecule type" value="Genomic_DNA"/>
</dbReference>
<dbReference type="KEGG" id="mbrn:90967717"/>
<dbReference type="Proteomes" id="UP000510686">
    <property type="component" value="Chromosome 2"/>
</dbReference>
<sequence length="219" mass="25199">MGVSLRQYFRDRLEQIFGADSEFRLMELFLFHLRQTGYTLQQLFLRSLAFGTVDPANLEIIFSSNFKESDPNPIKSDLKQATQNLSRCLSNSSLFKKQTRIPFGDPSTTGKRQSNANVLFSHILLMMWRIFLGLRLQSSTIIGTWTAQQEDGAFMADWDDNPLKTEFENMAPNNDQLVKPWKTSCAVMRCSPVSIISPRHFLTYSNQENDDDDDKNHSQ</sequence>
<protein>
    <submittedName>
        <fullName evidence="1">Uncharacterized protein</fullName>
    </submittedName>
</protein>
<evidence type="ECO:0000313" key="1">
    <source>
        <dbReference type="EMBL" id="QLI68592.1"/>
    </source>
</evidence>
<reference evidence="1 2" key="1">
    <citation type="submission" date="2020-07" db="EMBL/GenBank/DDBJ databases">
        <title>Telomere length de novo assembly of all 7 chromosomes of the fungus, Metarhizium brunneum, using a novel assembly pipeline.</title>
        <authorList>
            <person name="Saud z."/>
            <person name="Kortsinoglou A."/>
            <person name="Kouvelis V.N."/>
            <person name="Butt T.M."/>
        </authorList>
    </citation>
    <scope>NUCLEOTIDE SEQUENCE [LARGE SCALE GENOMIC DNA]</scope>
    <source>
        <strain evidence="1 2">4556</strain>
    </source>
</reference>
<dbReference type="AlphaFoldDB" id="A0A7D5UYA7"/>
<gene>
    <name evidence="1" type="ORF">G6M90_00g045580</name>
</gene>